<keyword evidence="3" id="KW-1185">Reference proteome</keyword>
<reference evidence="2 3" key="1">
    <citation type="submission" date="2023-09" db="EMBL/GenBank/DDBJ databases">
        <title>Multi-omics analysis of a traditional fermented food reveals byproduct-associated fungal strains for waste-to-food upcycling.</title>
        <authorList>
            <consortium name="Lawrence Berkeley National Laboratory"/>
            <person name="Rekdal V.M."/>
            <person name="Villalobos-Escobedo J.M."/>
            <person name="Rodriguez-Valeron N."/>
            <person name="Garcia M.O."/>
            <person name="Vasquez D.P."/>
            <person name="Damayanti I."/>
            <person name="Sorensen P.M."/>
            <person name="Baidoo E.E."/>
            <person name="De Carvalho A.C."/>
            <person name="Riley R."/>
            <person name="Lipzen A."/>
            <person name="He G."/>
            <person name="Yan M."/>
            <person name="Haridas S."/>
            <person name="Daum C."/>
            <person name="Yoshinaga Y."/>
            <person name="Ng V."/>
            <person name="Grigoriev I.V."/>
            <person name="Munk R."/>
            <person name="Nuraida L."/>
            <person name="Wijaya C.H."/>
            <person name="Morales P.-C."/>
            <person name="Keasling J.D."/>
        </authorList>
    </citation>
    <scope>NUCLEOTIDE SEQUENCE [LARGE SCALE GENOMIC DNA]</scope>
    <source>
        <strain evidence="2 3">FGSC 2613</strain>
    </source>
</reference>
<feature type="chain" id="PRO_5045951966" description="Secreted protein" evidence="1">
    <location>
        <begin position="24"/>
        <end position="89"/>
    </location>
</feature>
<accession>A0ABR3D9H3</accession>
<proteinExistence type="predicted"/>
<protein>
    <recommendedName>
        <fullName evidence="4">Secreted protein</fullName>
    </recommendedName>
</protein>
<organism evidence="2 3">
    <name type="scientific">Neurospora intermedia</name>
    <dbReference type="NCBI Taxonomy" id="5142"/>
    <lineage>
        <taxon>Eukaryota</taxon>
        <taxon>Fungi</taxon>
        <taxon>Dikarya</taxon>
        <taxon>Ascomycota</taxon>
        <taxon>Pezizomycotina</taxon>
        <taxon>Sordariomycetes</taxon>
        <taxon>Sordariomycetidae</taxon>
        <taxon>Sordariales</taxon>
        <taxon>Sordariaceae</taxon>
        <taxon>Neurospora</taxon>
    </lineage>
</organism>
<evidence type="ECO:0000313" key="2">
    <source>
        <dbReference type="EMBL" id="KAL0469292.1"/>
    </source>
</evidence>
<sequence length="89" mass="10218">MWMGTRTTLEILLLIMYLGVGNARHTFMAMQADDLARKQQGELFGGSQCVVHRTIWTNEVVIIGNRANRIDVSSYCDRAWERRTELLST</sequence>
<evidence type="ECO:0008006" key="4">
    <source>
        <dbReference type="Google" id="ProtNLM"/>
    </source>
</evidence>
<evidence type="ECO:0000313" key="3">
    <source>
        <dbReference type="Proteomes" id="UP001451303"/>
    </source>
</evidence>
<name>A0ABR3D9H3_NEUIN</name>
<comment type="caution">
    <text evidence="2">The sequence shown here is derived from an EMBL/GenBank/DDBJ whole genome shotgun (WGS) entry which is preliminary data.</text>
</comment>
<evidence type="ECO:0000256" key="1">
    <source>
        <dbReference type="SAM" id="SignalP"/>
    </source>
</evidence>
<gene>
    <name evidence="2" type="ORF">QR685DRAFT_282965</name>
</gene>
<keyword evidence="1" id="KW-0732">Signal</keyword>
<feature type="signal peptide" evidence="1">
    <location>
        <begin position="1"/>
        <end position="23"/>
    </location>
</feature>
<dbReference type="Proteomes" id="UP001451303">
    <property type="component" value="Unassembled WGS sequence"/>
</dbReference>
<dbReference type="EMBL" id="JAVLET010000005">
    <property type="protein sequence ID" value="KAL0469292.1"/>
    <property type="molecule type" value="Genomic_DNA"/>
</dbReference>